<proteinExistence type="inferred from homology"/>
<dbReference type="EMBL" id="LSQZ01000072">
    <property type="protein sequence ID" value="KXI11427.1"/>
    <property type="molecule type" value="Genomic_DNA"/>
</dbReference>
<evidence type="ECO:0000313" key="6">
    <source>
        <dbReference type="Proteomes" id="UP000070326"/>
    </source>
</evidence>
<organism evidence="5 6">
    <name type="scientific">Peptostreptococcus anaerobius</name>
    <dbReference type="NCBI Taxonomy" id="1261"/>
    <lineage>
        <taxon>Bacteria</taxon>
        <taxon>Bacillati</taxon>
        <taxon>Bacillota</taxon>
        <taxon>Clostridia</taxon>
        <taxon>Peptostreptococcales</taxon>
        <taxon>Peptostreptococcaceae</taxon>
        <taxon>Peptostreptococcus</taxon>
    </lineage>
</organism>
<comment type="similarity">
    <text evidence="1">Belongs to the GSP E family.</text>
</comment>
<keyword evidence="3" id="KW-0067">ATP-binding</keyword>
<dbReference type="eggNOG" id="COG2804">
    <property type="taxonomic scope" value="Bacteria"/>
</dbReference>
<dbReference type="SUPFAM" id="SSF160246">
    <property type="entry name" value="EspE N-terminal domain-like"/>
    <property type="match status" value="1"/>
</dbReference>
<accession>A0A135YPW7</accession>
<dbReference type="GO" id="GO:0005886">
    <property type="term" value="C:plasma membrane"/>
    <property type="evidence" value="ECO:0007669"/>
    <property type="project" value="TreeGrafter"/>
</dbReference>
<dbReference type="Gene3D" id="3.30.450.90">
    <property type="match status" value="1"/>
</dbReference>
<name>A0A135YPW7_9FIRM</name>
<protein>
    <submittedName>
        <fullName evidence="5">Type II/IV secretion system protein</fullName>
    </submittedName>
</protein>
<dbReference type="InterPro" id="IPR027417">
    <property type="entry name" value="P-loop_NTPase"/>
</dbReference>
<comment type="caution">
    <text evidence="5">The sequence shown here is derived from an EMBL/GenBank/DDBJ whole genome shotgun (WGS) entry which is preliminary data.</text>
</comment>
<dbReference type="PANTHER" id="PTHR30258:SF2">
    <property type="entry name" value="COMG OPERON PROTEIN 1"/>
    <property type="match status" value="1"/>
</dbReference>
<evidence type="ECO:0000256" key="2">
    <source>
        <dbReference type="ARBA" id="ARBA00022741"/>
    </source>
</evidence>
<dbReference type="PROSITE" id="PS00662">
    <property type="entry name" value="T2SP_E"/>
    <property type="match status" value="1"/>
</dbReference>
<dbReference type="Proteomes" id="UP000070326">
    <property type="component" value="Unassembled WGS sequence"/>
</dbReference>
<reference evidence="5 6" key="1">
    <citation type="submission" date="2016-02" db="EMBL/GenBank/DDBJ databases">
        <authorList>
            <person name="Wen L."/>
            <person name="He K."/>
            <person name="Yang H."/>
        </authorList>
    </citation>
    <scope>NUCLEOTIDE SEQUENCE [LARGE SCALE GENOMIC DNA]</scope>
    <source>
        <strain evidence="5 6">MJR8628A</strain>
    </source>
</reference>
<dbReference type="SUPFAM" id="SSF52540">
    <property type="entry name" value="P-loop containing nucleoside triphosphate hydrolases"/>
    <property type="match status" value="1"/>
</dbReference>
<dbReference type="AlphaFoldDB" id="A0A135YPW7"/>
<dbReference type="CDD" id="cd01129">
    <property type="entry name" value="PulE-GspE-like"/>
    <property type="match status" value="1"/>
</dbReference>
<dbReference type="STRING" id="1261.HMPREF3195_01404"/>
<keyword evidence="2" id="KW-0547">Nucleotide-binding</keyword>
<evidence type="ECO:0000256" key="3">
    <source>
        <dbReference type="ARBA" id="ARBA00022840"/>
    </source>
</evidence>
<dbReference type="GO" id="GO:0005524">
    <property type="term" value="F:ATP binding"/>
    <property type="evidence" value="ECO:0007669"/>
    <property type="project" value="UniProtKB-KW"/>
</dbReference>
<evidence type="ECO:0000313" key="5">
    <source>
        <dbReference type="EMBL" id="KXI11427.1"/>
    </source>
</evidence>
<evidence type="ECO:0000259" key="4">
    <source>
        <dbReference type="PROSITE" id="PS00662"/>
    </source>
</evidence>
<dbReference type="Gene3D" id="3.40.50.300">
    <property type="entry name" value="P-loop containing nucleotide triphosphate hydrolases"/>
    <property type="match status" value="1"/>
</dbReference>
<dbReference type="InterPro" id="IPR037257">
    <property type="entry name" value="T2SS_E_N_sf"/>
</dbReference>
<dbReference type="InterPro" id="IPR007831">
    <property type="entry name" value="T2SS_GspE_N"/>
</dbReference>
<dbReference type="Pfam" id="PF05157">
    <property type="entry name" value="MshEN"/>
    <property type="match status" value="1"/>
</dbReference>
<gene>
    <name evidence="5" type="ORF">HMPREF3195_01404</name>
</gene>
<dbReference type="PATRIC" id="fig|1261.5.peg.1408"/>
<evidence type="ECO:0000256" key="1">
    <source>
        <dbReference type="ARBA" id="ARBA00006611"/>
    </source>
</evidence>
<dbReference type="InterPro" id="IPR001482">
    <property type="entry name" value="T2SS/T4SS_dom"/>
</dbReference>
<sequence length="419" mass="47434">MENKGENMDKILSTIIPETYARKNLVFPKEIDNDRIVVLMENYDLEKISDIKKFSKRKVDVVKSSKTQIKKLIDDNYSLDTNEINDEVNILMNSILENAIKMGASDIHIEPNSREVRLRYRVNGDLILIDRMVLDDLPKIATLIKLKALCDITEKRLPQDGRFRYEEGTYKVDIRLSTLPTVYGEKLVLRLLDHNKFIKTKEELGFSKNAIKKIDSIIKRQCGILIVAGATGSGKSSTVYSLLNGLRGQSINITTIEDPVEYKLDGINQIQVNNKAGLRFDTGLKSILRQDPDIIVLGEIRDKETADLAIRSAITGHFVITTLHTNDAISTISRLKDMGIEPYMINAGLIGVIAQRLVKKKLIYNGYEGEERTLIYEIVEIGQKIKDGIKAGYDDISLRKIAIENGMITYEDSIKEKNK</sequence>
<dbReference type="Pfam" id="PF00437">
    <property type="entry name" value="T2SSE"/>
    <property type="match status" value="1"/>
</dbReference>
<dbReference type="PANTHER" id="PTHR30258">
    <property type="entry name" value="TYPE II SECRETION SYSTEM PROTEIN GSPE-RELATED"/>
    <property type="match status" value="1"/>
</dbReference>
<dbReference type="GO" id="GO:0016887">
    <property type="term" value="F:ATP hydrolysis activity"/>
    <property type="evidence" value="ECO:0007669"/>
    <property type="project" value="TreeGrafter"/>
</dbReference>
<feature type="domain" description="Bacterial type II secretion system protein E" evidence="4">
    <location>
        <begin position="288"/>
        <end position="302"/>
    </location>
</feature>
<dbReference type="Gene3D" id="3.30.300.160">
    <property type="entry name" value="Type II secretion system, protein E, N-terminal domain"/>
    <property type="match status" value="1"/>
</dbReference>